<organism evidence="2 3">
    <name type="scientific">Bifidobacterium adolescentis L2-32</name>
    <dbReference type="NCBI Taxonomy" id="411481"/>
    <lineage>
        <taxon>Bacteria</taxon>
        <taxon>Bacillati</taxon>
        <taxon>Actinomycetota</taxon>
        <taxon>Actinomycetes</taxon>
        <taxon>Bifidobacteriales</taxon>
        <taxon>Bifidobacteriaceae</taxon>
        <taxon>Bifidobacterium</taxon>
    </lineage>
</organism>
<dbReference type="AlphaFoldDB" id="A7A8Y3"/>
<dbReference type="HOGENOM" id="CLU_2913190_0_0_11"/>
<reference evidence="2 3" key="1">
    <citation type="submission" date="2007-04" db="EMBL/GenBank/DDBJ databases">
        <authorList>
            <person name="Fulton L."/>
            <person name="Clifton S."/>
            <person name="Fulton B."/>
            <person name="Xu J."/>
            <person name="Minx P."/>
            <person name="Pepin K.H."/>
            <person name="Johnson M."/>
            <person name="Thiruvilangam P."/>
            <person name="Bhonagiri V."/>
            <person name="Nash W.E."/>
            <person name="Mardis E.R."/>
            <person name="Wilson R.K."/>
        </authorList>
    </citation>
    <scope>NUCLEOTIDE SEQUENCE [LARGE SCALE GENOMIC DNA]</scope>
    <source>
        <strain evidence="2 3">L2-32</strain>
    </source>
</reference>
<dbReference type="EMBL" id="AAXD02000074">
    <property type="protein sequence ID" value="EDN82198.1"/>
    <property type="molecule type" value="Genomic_DNA"/>
</dbReference>
<feature type="region of interest" description="Disordered" evidence="1">
    <location>
        <begin position="41"/>
        <end position="62"/>
    </location>
</feature>
<name>A7A8Y3_BIFAD</name>
<sequence>MEAAFRQLWRKFQSTLSVRRATVSSLIVRGQVGISIHALRKESDGHRHSDMRQAWNFNPRSP</sequence>
<feature type="compositionally biased region" description="Basic and acidic residues" evidence="1">
    <location>
        <begin position="41"/>
        <end position="51"/>
    </location>
</feature>
<accession>A7A8Y3</accession>
<evidence type="ECO:0000313" key="3">
    <source>
        <dbReference type="Proteomes" id="UP000003773"/>
    </source>
</evidence>
<evidence type="ECO:0000256" key="1">
    <source>
        <dbReference type="SAM" id="MobiDB-lite"/>
    </source>
</evidence>
<protein>
    <submittedName>
        <fullName evidence="2">Uncharacterized protein</fullName>
    </submittedName>
</protein>
<proteinExistence type="predicted"/>
<evidence type="ECO:0000313" key="2">
    <source>
        <dbReference type="EMBL" id="EDN82198.1"/>
    </source>
</evidence>
<gene>
    <name evidence="2" type="ORF">BIFADO_02326</name>
</gene>
<comment type="caution">
    <text evidence="2">The sequence shown here is derived from an EMBL/GenBank/DDBJ whole genome shotgun (WGS) entry which is preliminary data.</text>
</comment>
<reference evidence="2 3" key="2">
    <citation type="submission" date="2007-05" db="EMBL/GenBank/DDBJ databases">
        <title>Draft genome sequence of Bifidobacterium adolescentis (L2-32).</title>
        <authorList>
            <person name="Sudarsanam P."/>
            <person name="Ley R."/>
            <person name="Guruge J."/>
            <person name="Turnbaugh P.J."/>
            <person name="Mahowald M."/>
            <person name="Liep D."/>
            <person name="Gordon J."/>
        </authorList>
    </citation>
    <scope>NUCLEOTIDE SEQUENCE [LARGE SCALE GENOMIC DNA]</scope>
    <source>
        <strain evidence="2 3">L2-32</strain>
    </source>
</reference>
<dbReference type="Proteomes" id="UP000003773">
    <property type="component" value="Unassembled WGS sequence"/>
</dbReference>